<feature type="compositionally biased region" description="Basic and acidic residues" evidence="1">
    <location>
        <begin position="1"/>
        <end position="13"/>
    </location>
</feature>
<organism evidence="3 4">
    <name type="scientific">Blastomonas fulva</name>
    <dbReference type="NCBI Taxonomy" id="1550728"/>
    <lineage>
        <taxon>Bacteria</taxon>
        <taxon>Pseudomonadati</taxon>
        <taxon>Pseudomonadota</taxon>
        <taxon>Alphaproteobacteria</taxon>
        <taxon>Sphingomonadales</taxon>
        <taxon>Sphingomonadaceae</taxon>
        <taxon>Blastomonas</taxon>
    </lineage>
</organism>
<evidence type="ECO:0000313" key="3">
    <source>
        <dbReference type="EMBL" id="ASR53423.1"/>
    </source>
</evidence>
<protein>
    <recommendedName>
        <fullName evidence="2">Type VII secretion system protein EssD-like domain-containing protein</fullName>
    </recommendedName>
</protein>
<accession>A0ABN5BB42</accession>
<evidence type="ECO:0000313" key="4">
    <source>
        <dbReference type="Proteomes" id="UP000258016"/>
    </source>
</evidence>
<feature type="region of interest" description="Disordered" evidence="1">
    <location>
        <begin position="1"/>
        <end position="55"/>
    </location>
</feature>
<dbReference type="Proteomes" id="UP000258016">
    <property type="component" value="Chromosome"/>
</dbReference>
<dbReference type="InterPro" id="IPR044929">
    <property type="entry name" value="DNA/RNA_non-sp_Endonuclease_sf"/>
</dbReference>
<proteinExistence type="predicted"/>
<dbReference type="Gene3D" id="3.40.570.10">
    <property type="entry name" value="Extracellular Endonuclease, subunit A"/>
    <property type="match status" value="1"/>
</dbReference>
<dbReference type="EMBL" id="CP020083">
    <property type="protein sequence ID" value="ASR53423.1"/>
    <property type="molecule type" value="Genomic_DNA"/>
</dbReference>
<keyword evidence="4" id="KW-1185">Reference proteome</keyword>
<evidence type="ECO:0000256" key="1">
    <source>
        <dbReference type="SAM" id="MobiDB-lite"/>
    </source>
</evidence>
<feature type="domain" description="Type VII secretion system protein EssD-like" evidence="2">
    <location>
        <begin position="4"/>
        <end position="120"/>
    </location>
</feature>
<feature type="compositionally biased region" description="Basic and acidic residues" evidence="1">
    <location>
        <begin position="27"/>
        <end position="51"/>
    </location>
</feature>
<sequence>MTRNGYRYEIDKAKRTRKVSGTVTENPEQRRSDKEQARAGGTDRRPTDHGGHFIARRFNGPTEAFNHFAQDADFNRGRYQAMENQWARGIRRGERVTVRIVPVYEGNSRRPSVLNIWYTIGRNTYSIKLPNEHRKKIS</sequence>
<dbReference type="InterPro" id="IPR044927">
    <property type="entry name" value="Endonuclea_NS_2"/>
</dbReference>
<reference evidence="3 4" key="1">
    <citation type="submission" date="2017-03" db="EMBL/GenBank/DDBJ databases">
        <title>Complete genome sequence of Blastomonas fulva degrading microcsystin LR.</title>
        <authorList>
            <person name="Lee H.-g."/>
            <person name="Jin L."/>
            <person name="oh H.-M."/>
        </authorList>
    </citation>
    <scope>NUCLEOTIDE SEQUENCE [LARGE SCALE GENOMIC DNA]</scope>
    <source>
        <strain evidence="3 4">T2</strain>
    </source>
</reference>
<evidence type="ECO:0000259" key="2">
    <source>
        <dbReference type="Pfam" id="PF13930"/>
    </source>
</evidence>
<dbReference type="Pfam" id="PF13930">
    <property type="entry name" value="Endonuclea_NS_2"/>
    <property type="match status" value="1"/>
</dbReference>
<gene>
    <name evidence="3" type="ORF">B5J99_08930</name>
</gene>
<name>A0ABN5BB42_9SPHN</name>